<gene>
    <name evidence="1" type="ORF">LTRI10_LOCUS36054</name>
</gene>
<evidence type="ECO:0000313" key="2">
    <source>
        <dbReference type="Proteomes" id="UP001497516"/>
    </source>
</evidence>
<name>A0AAV2FD44_9ROSI</name>
<keyword evidence="2" id="KW-1185">Reference proteome</keyword>
<sequence length="105" mass="11632">MLLEHSSSVSVNRRNWIRPSTDPTAANSDTTRHVQLNIFNHVQVMENLGILALAMYISMGKYTVNGQNDAAPMSPRKSLKNGKIIARTTVTTTYADLQTSLNKLT</sequence>
<accession>A0AAV2FD44</accession>
<dbReference type="Proteomes" id="UP001497516">
    <property type="component" value="Chromosome 6"/>
</dbReference>
<evidence type="ECO:0000313" key="1">
    <source>
        <dbReference type="EMBL" id="CAL1395633.1"/>
    </source>
</evidence>
<reference evidence="1 2" key="1">
    <citation type="submission" date="2024-04" db="EMBL/GenBank/DDBJ databases">
        <authorList>
            <person name="Fracassetti M."/>
        </authorList>
    </citation>
    <scope>NUCLEOTIDE SEQUENCE [LARGE SCALE GENOMIC DNA]</scope>
</reference>
<dbReference type="AlphaFoldDB" id="A0AAV2FD44"/>
<proteinExistence type="predicted"/>
<protein>
    <submittedName>
        <fullName evidence="1">Uncharacterized protein</fullName>
    </submittedName>
</protein>
<organism evidence="1 2">
    <name type="scientific">Linum trigynum</name>
    <dbReference type="NCBI Taxonomy" id="586398"/>
    <lineage>
        <taxon>Eukaryota</taxon>
        <taxon>Viridiplantae</taxon>
        <taxon>Streptophyta</taxon>
        <taxon>Embryophyta</taxon>
        <taxon>Tracheophyta</taxon>
        <taxon>Spermatophyta</taxon>
        <taxon>Magnoliopsida</taxon>
        <taxon>eudicotyledons</taxon>
        <taxon>Gunneridae</taxon>
        <taxon>Pentapetalae</taxon>
        <taxon>rosids</taxon>
        <taxon>fabids</taxon>
        <taxon>Malpighiales</taxon>
        <taxon>Linaceae</taxon>
        <taxon>Linum</taxon>
    </lineage>
</organism>
<dbReference type="EMBL" id="OZ034819">
    <property type="protein sequence ID" value="CAL1395633.1"/>
    <property type="molecule type" value="Genomic_DNA"/>
</dbReference>